<evidence type="ECO:0000256" key="9">
    <source>
        <dbReference type="RuleBase" id="RU000556"/>
    </source>
</evidence>
<keyword evidence="8" id="KW-0175">Coiled coil</keyword>
<feature type="domain" description="Transcription elongation factor GreA/GreB C-terminal" evidence="10">
    <location>
        <begin position="83"/>
        <end position="155"/>
    </location>
</feature>
<comment type="caution">
    <text evidence="12">The sequence shown here is derived from an EMBL/GenBank/DDBJ whole genome shotgun (WGS) entry which is preliminary data.</text>
</comment>
<dbReference type="Pfam" id="PF01272">
    <property type="entry name" value="GreA_GreB"/>
    <property type="match status" value="1"/>
</dbReference>
<feature type="domain" description="Transcription elongation factor GreA/GreB N-terminal" evidence="11">
    <location>
        <begin position="7"/>
        <end position="76"/>
    </location>
</feature>
<dbReference type="SUPFAM" id="SSF54534">
    <property type="entry name" value="FKBP-like"/>
    <property type="match status" value="1"/>
</dbReference>
<evidence type="ECO:0000256" key="1">
    <source>
        <dbReference type="ARBA" id="ARBA00008213"/>
    </source>
</evidence>
<dbReference type="NCBIfam" id="NF001263">
    <property type="entry name" value="PRK00226.1-4"/>
    <property type="match status" value="1"/>
</dbReference>
<keyword evidence="3 8" id="KW-0805">Transcription regulation</keyword>
<evidence type="ECO:0000256" key="2">
    <source>
        <dbReference type="ARBA" id="ARBA00013729"/>
    </source>
</evidence>
<dbReference type="PIRSF" id="PIRSF006092">
    <property type="entry name" value="GreA_GreB"/>
    <property type="match status" value="1"/>
</dbReference>
<dbReference type="GO" id="GO:0070063">
    <property type="term" value="F:RNA polymerase binding"/>
    <property type="evidence" value="ECO:0007669"/>
    <property type="project" value="InterPro"/>
</dbReference>
<dbReference type="GO" id="GO:0032784">
    <property type="term" value="P:regulation of DNA-templated transcription elongation"/>
    <property type="evidence" value="ECO:0007669"/>
    <property type="project" value="UniProtKB-UniRule"/>
</dbReference>
<dbReference type="GO" id="GO:0006354">
    <property type="term" value="P:DNA-templated transcription elongation"/>
    <property type="evidence" value="ECO:0007669"/>
    <property type="project" value="TreeGrafter"/>
</dbReference>
<dbReference type="InterPro" id="IPR028624">
    <property type="entry name" value="Tscrpt_elong_fac_GreA/B"/>
</dbReference>
<evidence type="ECO:0000256" key="3">
    <source>
        <dbReference type="ARBA" id="ARBA00023015"/>
    </source>
</evidence>
<dbReference type="FunFam" id="1.10.287.180:FF:000001">
    <property type="entry name" value="Transcription elongation factor GreA"/>
    <property type="match status" value="1"/>
</dbReference>
<dbReference type="PANTHER" id="PTHR30437">
    <property type="entry name" value="TRANSCRIPTION ELONGATION FACTOR GREA"/>
    <property type="match status" value="1"/>
</dbReference>
<reference evidence="12 13" key="1">
    <citation type="journal article" date="2016" name="Nat. Commun.">
        <title>Thousands of microbial genomes shed light on interconnected biogeochemical processes in an aquifer system.</title>
        <authorList>
            <person name="Anantharaman K."/>
            <person name="Brown C.T."/>
            <person name="Hug L.A."/>
            <person name="Sharon I."/>
            <person name="Castelle C.J."/>
            <person name="Probst A.J."/>
            <person name="Thomas B.C."/>
            <person name="Singh A."/>
            <person name="Wilkins M.J."/>
            <person name="Karaoz U."/>
            <person name="Brodie E.L."/>
            <person name="Williams K.H."/>
            <person name="Hubbard S.S."/>
            <person name="Banfield J.F."/>
        </authorList>
    </citation>
    <scope>NUCLEOTIDE SEQUENCE [LARGE SCALE GENOMIC DNA]</scope>
</reference>
<protein>
    <recommendedName>
        <fullName evidence="2 8">Transcription elongation factor GreA</fullName>
    </recommendedName>
    <alternativeName>
        <fullName evidence="7 8">Transcript cleavage factor GreA</fullName>
    </alternativeName>
</protein>
<dbReference type="InterPro" id="IPR018151">
    <property type="entry name" value="TF_GreA/GreB_CS"/>
</dbReference>
<dbReference type="SUPFAM" id="SSF46557">
    <property type="entry name" value="GreA transcript cleavage protein, N-terminal domain"/>
    <property type="match status" value="1"/>
</dbReference>
<dbReference type="InterPro" id="IPR001437">
    <property type="entry name" value="Tscrpt_elong_fac_GreA/B_C"/>
</dbReference>
<proteinExistence type="inferred from homology"/>
<dbReference type="PANTHER" id="PTHR30437:SF4">
    <property type="entry name" value="TRANSCRIPTION ELONGATION FACTOR GREA"/>
    <property type="match status" value="1"/>
</dbReference>
<dbReference type="EMBL" id="MFUP01000012">
    <property type="protein sequence ID" value="OGI87480.1"/>
    <property type="molecule type" value="Genomic_DNA"/>
</dbReference>
<evidence type="ECO:0000313" key="12">
    <source>
        <dbReference type="EMBL" id="OGI87480.1"/>
    </source>
</evidence>
<organism evidence="12 13">
    <name type="scientific">Candidatus Nomurabacteria bacterium RIFCSPLOWO2_01_FULL_33_24</name>
    <dbReference type="NCBI Taxonomy" id="1801765"/>
    <lineage>
        <taxon>Bacteria</taxon>
        <taxon>Candidatus Nomuraibacteriota</taxon>
    </lineage>
</organism>
<dbReference type="PROSITE" id="PS00829">
    <property type="entry name" value="GREAB_1"/>
    <property type="match status" value="1"/>
</dbReference>
<dbReference type="InterPro" id="IPR036805">
    <property type="entry name" value="Tscrpt_elong_fac_GreA/B_N_sf"/>
</dbReference>
<sequence length="155" mass="17527">MINDIEYISKEKKTKLEKELEELKTVKRKEIIESLEFAKSLGDLSENAEYQQAREDQAKLEERISEIENILKSSVIITKKANRDVVEIGSKVTIKKEGGGELTYQIVGSTESDTEQNKISNKSPLGEALFGNKANEIILVKGPQKTIKYKILKIE</sequence>
<dbReference type="GO" id="GO:0003746">
    <property type="term" value="F:translation elongation factor activity"/>
    <property type="evidence" value="ECO:0007669"/>
    <property type="project" value="UniProtKB-KW"/>
</dbReference>
<keyword evidence="5 8" id="KW-0804">Transcription</keyword>
<evidence type="ECO:0000313" key="13">
    <source>
        <dbReference type="Proteomes" id="UP000185809"/>
    </source>
</evidence>
<evidence type="ECO:0000256" key="4">
    <source>
        <dbReference type="ARBA" id="ARBA00023125"/>
    </source>
</evidence>
<dbReference type="AlphaFoldDB" id="A0A1F6X007"/>
<accession>A0A1F6X007</accession>
<evidence type="ECO:0000259" key="11">
    <source>
        <dbReference type="Pfam" id="PF03449"/>
    </source>
</evidence>
<dbReference type="InterPro" id="IPR023459">
    <property type="entry name" value="Tscrpt_elong_fac_GreA/B_fam"/>
</dbReference>
<dbReference type="Gene3D" id="3.10.50.30">
    <property type="entry name" value="Transcription elongation factor, GreA/GreB, C-terminal domain"/>
    <property type="match status" value="1"/>
</dbReference>
<dbReference type="Pfam" id="PF03449">
    <property type="entry name" value="GreA_GreB_N"/>
    <property type="match status" value="1"/>
</dbReference>
<gene>
    <name evidence="8" type="primary">greA</name>
    <name evidence="12" type="ORF">A2995_01285</name>
</gene>
<evidence type="ECO:0000259" key="10">
    <source>
        <dbReference type="Pfam" id="PF01272"/>
    </source>
</evidence>
<dbReference type="Proteomes" id="UP000185809">
    <property type="component" value="Unassembled WGS sequence"/>
</dbReference>
<dbReference type="HAMAP" id="MF_00105">
    <property type="entry name" value="GreA_GreB"/>
    <property type="match status" value="1"/>
</dbReference>
<dbReference type="Gene3D" id="1.10.287.180">
    <property type="entry name" value="Transcription elongation factor, GreA/GreB, N-terminal domain"/>
    <property type="match status" value="1"/>
</dbReference>
<keyword evidence="12" id="KW-0251">Elongation factor</keyword>
<evidence type="ECO:0000256" key="8">
    <source>
        <dbReference type="HAMAP-Rule" id="MF_00105"/>
    </source>
</evidence>
<evidence type="ECO:0000256" key="6">
    <source>
        <dbReference type="ARBA" id="ARBA00024916"/>
    </source>
</evidence>
<dbReference type="InterPro" id="IPR036953">
    <property type="entry name" value="GreA/GreB_C_sf"/>
</dbReference>
<dbReference type="GO" id="GO:0003677">
    <property type="term" value="F:DNA binding"/>
    <property type="evidence" value="ECO:0007669"/>
    <property type="project" value="UniProtKB-UniRule"/>
</dbReference>
<comment type="similarity">
    <text evidence="1 8 9">Belongs to the GreA/GreB family.</text>
</comment>
<evidence type="ECO:0000256" key="5">
    <source>
        <dbReference type="ARBA" id="ARBA00023163"/>
    </source>
</evidence>
<name>A0A1F6X007_9BACT</name>
<feature type="coiled-coil region" evidence="8">
    <location>
        <begin position="9"/>
        <end position="70"/>
    </location>
</feature>
<dbReference type="InterPro" id="IPR006359">
    <property type="entry name" value="Tscrpt_elong_fac_GreA"/>
</dbReference>
<keyword evidence="4 8" id="KW-0238">DNA-binding</keyword>
<keyword evidence="12" id="KW-0648">Protein biosynthesis</keyword>
<evidence type="ECO:0000256" key="7">
    <source>
        <dbReference type="ARBA" id="ARBA00030776"/>
    </source>
</evidence>
<dbReference type="NCBIfam" id="TIGR01462">
    <property type="entry name" value="greA"/>
    <property type="match status" value="1"/>
</dbReference>
<dbReference type="InterPro" id="IPR022691">
    <property type="entry name" value="Tscrpt_elong_fac_GreA/B_N"/>
</dbReference>
<comment type="function">
    <text evidence="6 8 9">Necessary for efficient RNA polymerase transcription elongation past template-encoded arresting sites. The arresting sites in DNA have the property of trapping a certain fraction of elongating RNA polymerases that pass through, resulting in locked ternary complexes. Cleavage of the nascent transcript by cleavage factors such as GreA or GreB allows the resumption of elongation from the new 3'terminus. GreA releases sequences of 2 to 3 nucleotides.</text>
</comment>